<keyword evidence="3" id="KW-1185">Reference proteome</keyword>
<organism evidence="2 3">
    <name type="scientific">Puccinia sorghi</name>
    <dbReference type="NCBI Taxonomy" id="27349"/>
    <lineage>
        <taxon>Eukaryota</taxon>
        <taxon>Fungi</taxon>
        <taxon>Dikarya</taxon>
        <taxon>Basidiomycota</taxon>
        <taxon>Pucciniomycotina</taxon>
        <taxon>Pucciniomycetes</taxon>
        <taxon>Pucciniales</taxon>
        <taxon>Pucciniaceae</taxon>
        <taxon>Puccinia</taxon>
    </lineage>
</organism>
<evidence type="ECO:0000256" key="1">
    <source>
        <dbReference type="SAM" id="MobiDB-lite"/>
    </source>
</evidence>
<feature type="region of interest" description="Disordered" evidence="1">
    <location>
        <begin position="12"/>
        <end position="32"/>
    </location>
</feature>
<dbReference type="SUPFAM" id="SSF51905">
    <property type="entry name" value="FAD/NAD(P)-binding domain"/>
    <property type="match status" value="1"/>
</dbReference>
<dbReference type="InterPro" id="IPR053275">
    <property type="entry name" value="Agnestin_monoxygenase"/>
</dbReference>
<sequence>MSAVQSWGWKGNQIPPGAFSTKMSTTSETSARPHGAAQQACQFLVVGAGPAGLTAVATLLDHGVSHIVWVDPTFSAGRIGHKYRDIPRSFLVLPLSSLSLSHPHTHTQTTLSLLISRKTLTPCRSRCLYSNTKIGLFLQYVAASPTLSKLVNENPERENAYTALGRLDLDQGNLLGYAADLMLMLTDRMVVTHCDTIKTFHARVTALDGCCTDDGAGWTASIEMTNPEQAAVTRTLVKAEKVILATGSEPVEPADRGGTIELEVALSGRRLGAALAEMGLSGGAEKIGVVGSSHSAFLVLRNLATLADGPRVNMVHAFRTGELRFAEQKDGWVLFDNTGLKGLVADWVREEYWPLVEQRRVVRVHVTDPTSLKEALQDCVRVIYAIGYRASATPNITLDGHQQRLLFDHHSGCFQGLKGLFGCGIAFPNRSVDHLGNVELAVGILKFSKFLNSAVPAWIQA</sequence>
<dbReference type="EMBL" id="LAVV01006470">
    <property type="protein sequence ID" value="KNZ59748.1"/>
    <property type="molecule type" value="Genomic_DNA"/>
</dbReference>
<dbReference type="InterPro" id="IPR036188">
    <property type="entry name" value="FAD/NAD-bd_sf"/>
</dbReference>
<protein>
    <recommendedName>
        <fullName evidence="4">FAD/NAD(P)-binding domain-containing protein</fullName>
    </recommendedName>
</protein>
<gene>
    <name evidence="2" type="ORF">VP01_166g10</name>
</gene>
<feature type="compositionally biased region" description="Polar residues" evidence="1">
    <location>
        <begin position="21"/>
        <end position="30"/>
    </location>
</feature>
<dbReference type="Proteomes" id="UP000037035">
    <property type="component" value="Unassembled WGS sequence"/>
</dbReference>
<dbReference type="AlphaFoldDB" id="A0A0L6VG69"/>
<accession>A0A0L6VG69</accession>
<dbReference type="OrthoDB" id="432536at2759"/>
<dbReference type="Gene3D" id="3.50.50.60">
    <property type="entry name" value="FAD/NAD(P)-binding domain"/>
    <property type="match status" value="1"/>
</dbReference>
<name>A0A0L6VG69_9BASI</name>
<evidence type="ECO:0000313" key="3">
    <source>
        <dbReference type="Proteomes" id="UP000037035"/>
    </source>
</evidence>
<evidence type="ECO:0000313" key="2">
    <source>
        <dbReference type="EMBL" id="KNZ59748.1"/>
    </source>
</evidence>
<dbReference type="VEuPathDB" id="FungiDB:VP01_166g10"/>
<proteinExistence type="predicted"/>
<dbReference type="STRING" id="27349.A0A0L6VG69"/>
<dbReference type="PANTHER" id="PTHR38688">
    <property type="entry name" value="PYR_REDOX_2 DOMAIN-CONTAINING PROTEIN"/>
    <property type="match status" value="1"/>
</dbReference>
<dbReference type="PANTHER" id="PTHR38688:SF1">
    <property type="entry name" value="FAD_NAD(P)-BINDING DOMAIN-CONTAINING PROTEIN"/>
    <property type="match status" value="1"/>
</dbReference>
<evidence type="ECO:0008006" key="4">
    <source>
        <dbReference type="Google" id="ProtNLM"/>
    </source>
</evidence>
<comment type="caution">
    <text evidence="2">The sequence shown here is derived from an EMBL/GenBank/DDBJ whole genome shotgun (WGS) entry which is preliminary data.</text>
</comment>
<reference evidence="2 3" key="1">
    <citation type="submission" date="2015-08" db="EMBL/GenBank/DDBJ databases">
        <title>Next Generation Sequencing and Analysis of the Genome of Puccinia sorghi L Schw, the Causal Agent of Maize Common Rust.</title>
        <authorList>
            <person name="Rochi L."/>
            <person name="Burguener G."/>
            <person name="Darino M."/>
            <person name="Turjanski A."/>
            <person name="Kreff E."/>
            <person name="Dieguez M.J."/>
            <person name="Sacco F."/>
        </authorList>
    </citation>
    <scope>NUCLEOTIDE SEQUENCE [LARGE SCALE GENOMIC DNA]</scope>
    <source>
        <strain evidence="2 3">RO10H11247</strain>
    </source>
</reference>